<sequence length="570" mass="65532">MANSVEGFKRGLDVFLEQNNIHGNQGKHRVTKRGPALSYPMFTLVTSEDIAGSHFYLFRLQMQCCWMLHYNLWLIRFFYHLASRLNSYGIVTLCKLEPKQSKARFCERLVFSTCQKLRHSAKMEIKEGNEDAGLFTPNPIVRGMVNLDRDAFTKTIQLPVLHIRKDIINKVMKTLKPKLLHRPNLKRIIDDPTDGDNKQVILDPFTVRAEDSFDDRDREIFKQLDISPQVLQVDLQLTYDHFKTDEILEAVLPKGQDVPTSFSRVGHIAHMNLRDHQLPYKNLIGQVILDKNPGITSVVNKTNTIDSTYRNFQMEVLAGEENMMTKVKENSFTYEFDFSKVYWNPRLSTEHDRITGFLKSGDVVFDVFAGVGPFAIPAAKKSCMVYANDLNPESYRWLVHNCKLNKVDRKVQAFNTDGREFIRTVVKDELSKHIKSSPDGKKRLHIVMNLPALALEFLDAFRHLLSEQPHNEVLLPTVHCYGFSKDDNPEKEVKDRVEEMLGATVEVSSIHLVRKVAPNKEMMCISFQLPAEVLFGIQMNNEGEPVPKRLRTEADADESKPRGQSYFIQC</sequence>
<keyword evidence="5 10" id="KW-0949">S-adenosyl-L-methionine</keyword>
<keyword evidence="2 10" id="KW-0963">Cytoplasm</keyword>
<evidence type="ECO:0000256" key="2">
    <source>
        <dbReference type="ARBA" id="ARBA00022490"/>
    </source>
</evidence>
<proteinExistence type="inferred from homology"/>
<dbReference type="HAMAP" id="MF_03152">
    <property type="entry name" value="TRM5"/>
    <property type="match status" value="1"/>
</dbReference>
<comment type="similarity">
    <text evidence="10">Belongs to the TRM5 / TYW2 family.</text>
</comment>
<comment type="similarity">
    <text evidence="1">Belongs to the class I-like SAM-binding methyltransferase superfamily. TRM5/TYW2 family.</text>
</comment>
<evidence type="ECO:0000256" key="6">
    <source>
        <dbReference type="ARBA" id="ARBA00022694"/>
    </source>
</evidence>
<comment type="catalytic activity">
    <reaction evidence="10">
        <text>guanosine(37) in tRNA + S-adenosyl-L-methionine = N(1)-methylguanosine(37) in tRNA + S-adenosyl-L-homocysteine + H(+)</text>
        <dbReference type="Rhea" id="RHEA:36899"/>
        <dbReference type="Rhea" id="RHEA-COMP:10145"/>
        <dbReference type="Rhea" id="RHEA-COMP:10147"/>
        <dbReference type="ChEBI" id="CHEBI:15378"/>
        <dbReference type="ChEBI" id="CHEBI:57856"/>
        <dbReference type="ChEBI" id="CHEBI:59789"/>
        <dbReference type="ChEBI" id="CHEBI:73542"/>
        <dbReference type="ChEBI" id="CHEBI:74269"/>
        <dbReference type="EC" id="2.1.1.228"/>
    </reaction>
</comment>
<keyword evidence="3 10" id="KW-0489">Methyltransferase</keyword>
<name>A0ABN9M393_9NEOB</name>
<dbReference type="InterPro" id="IPR056743">
    <property type="entry name" value="TRM5-TYW2-like_MTfase"/>
</dbReference>
<dbReference type="EC" id="2.1.1.228" evidence="10"/>
<comment type="subunit">
    <text evidence="10">Monomer.</text>
</comment>
<dbReference type="Pfam" id="PF02475">
    <property type="entry name" value="TRM5-TYW2_MTfase"/>
    <property type="match status" value="1"/>
</dbReference>
<comment type="function">
    <text evidence="9">Involved in mitochondrial tRNA methylation. Specifically methylates the N1 position of guanosine-37 in various tRNAs. Methylation is not dependent on the nature of the nucleoside 5' of the target nucleoside. This is the first step in the biosynthesis of wybutosine (yW), a modified base adjacent to the anticodon of tRNAs and required for accurate decoding.</text>
</comment>
<dbReference type="PANTHER" id="PTHR23245:SF36">
    <property type="entry name" value="TRNA (GUANINE(37)-N1)-METHYLTRANSFERASE"/>
    <property type="match status" value="1"/>
</dbReference>
<dbReference type="PANTHER" id="PTHR23245">
    <property type="entry name" value="TRNA METHYLTRANSFERASE"/>
    <property type="match status" value="1"/>
</dbReference>
<dbReference type="Pfam" id="PF25133">
    <property type="entry name" value="TYW2_N_2"/>
    <property type="match status" value="1"/>
</dbReference>
<evidence type="ECO:0000256" key="9">
    <source>
        <dbReference type="ARBA" id="ARBA00045951"/>
    </source>
</evidence>
<evidence type="ECO:0000256" key="7">
    <source>
        <dbReference type="ARBA" id="ARBA00023128"/>
    </source>
</evidence>
<keyword evidence="8 10" id="KW-0539">Nucleus</keyword>
<dbReference type="Proteomes" id="UP001176940">
    <property type="component" value="Unassembled WGS sequence"/>
</dbReference>
<dbReference type="InterPro" id="IPR029063">
    <property type="entry name" value="SAM-dependent_MTases_sf"/>
</dbReference>
<feature type="domain" description="SAM-dependent methyltransferase TRM5/TYW2-type" evidence="11">
    <location>
        <begin position="262"/>
        <end position="531"/>
    </location>
</feature>
<organism evidence="12 13">
    <name type="scientific">Ranitomeya imitator</name>
    <name type="common">mimic poison frog</name>
    <dbReference type="NCBI Taxonomy" id="111125"/>
    <lineage>
        <taxon>Eukaryota</taxon>
        <taxon>Metazoa</taxon>
        <taxon>Chordata</taxon>
        <taxon>Craniata</taxon>
        <taxon>Vertebrata</taxon>
        <taxon>Euteleostomi</taxon>
        <taxon>Amphibia</taxon>
        <taxon>Batrachia</taxon>
        <taxon>Anura</taxon>
        <taxon>Neobatrachia</taxon>
        <taxon>Hyloidea</taxon>
        <taxon>Dendrobatidae</taxon>
        <taxon>Dendrobatinae</taxon>
        <taxon>Ranitomeya</taxon>
    </lineage>
</organism>
<reference evidence="12" key="1">
    <citation type="submission" date="2023-07" db="EMBL/GenBank/DDBJ databases">
        <authorList>
            <person name="Stuckert A."/>
        </authorList>
    </citation>
    <scope>NUCLEOTIDE SEQUENCE</scope>
</reference>
<evidence type="ECO:0000256" key="1">
    <source>
        <dbReference type="ARBA" id="ARBA00009775"/>
    </source>
</evidence>
<feature type="binding site" evidence="10">
    <location>
        <position position="449"/>
    </location>
    <ligand>
        <name>S-adenosyl-L-methionine</name>
        <dbReference type="ChEBI" id="CHEBI:59789"/>
    </ligand>
</feature>
<evidence type="ECO:0000256" key="8">
    <source>
        <dbReference type="ARBA" id="ARBA00023242"/>
    </source>
</evidence>
<dbReference type="PROSITE" id="PS51684">
    <property type="entry name" value="SAM_MT_TRM5_TYW2"/>
    <property type="match status" value="1"/>
</dbReference>
<evidence type="ECO:0000256" key="5">
    <source>
        <dbReference type="ARBA" id="ARBA00022691"/>
    </source>
</evidence>
<feature type="binding site" evidence="10">
    <location>
        <begin position="417"/>
        <end position="418"/>
    </location>
    <ligand>
        <name>S-adenosyl-L-methionine</name>
        <dbReference type="ChEBI" id="CHEBI:59789"/>
    </ligand>
</feature>
<evidence type="ECO:0000259" key="11">
    <source>
        <dbReference type="PROSITE" id="PS51684"/>
    </source>
</evidence>
<evidence type="ECO:0000256" key="4">
    <source>
        <dbReference type="ARBA" id="ARBA00022679"/>
    </source>
</evidence>
<comment type="function">
    <text evidence="10">Specifically methylates the N1 position of guanosine-37 in various cytoplasmic and mitochondrial tRNAs. Methylation is not dependent on the nature of the nucleoside 5' of the target nucleoside. This is the first step in the biosynthesis of wybutosine (yW), a modified base adjacent to the anticodon of tRNAs and required for accurate decoding.</text>
</comment>
<dbReference type="InterPro" id="IPR030382">
    <property type="entry name" value="MeTrfase_TRM5/TYW2"/>
</dbReference>
<comment type="subcellular location">
    <subcellularLocation>
        <location evidence="10">Mitochondrion matrix</location>
    </subcellularLocation>
    <subcellularLocation>
        <location evidence="10">Nucleus</location>
    </subcellularLocation>
    <subcellularLocation>
        <location evidence="10">Cytoplasm</location>
    </subcellularLocation>
    <text evidence="10">Predominantly in the mitochondria and in the nucleus.</text>
</comment>
<keyword evidence="7 10" id="KW-0496">Mitochondrion</keyword>
<keyword evidence="13" id="KW-1185">Reference proteome</keyword>
<feature type="binding site" evidence="10">
    <location>
        <position position="351"/>
    </location>
    <ligand>
        <name>S-adenosyl-L-methionine</name>
        <dbReference type="ChEBI" id="CHEBI:59789"/>
    </ligand>
</feature>
<dbReference type="EMBL" id="CAUEEQ010043183">
    <property type="protein sequence ID" value="CAJ0957067.1"/>
    <property type="molecule type" value="Genomic_DNA"/>
</dbReference>
<evidence type="ECO:0000256" key="3">
    <source>
        <dbReference type="ARBA" id="ARBA00022603"/>
    </source>
</evidence>
<protein>
    <recommendedName>
        <fullName evidence="10">tRNA (guanine(37)-N1)-methyltransferase</fullName>
        <ecNumber evidence="10">2.1.1.228</ecNumber>
    </recommendedName>
    <alternativeName>
        <fullName evidence="10">M1G-methyltransferase</fullName>
    </alternativeName>
    <alternativeName>
        <fullName evidence="10">tRNA [GM37] methyltransferase</fullName>
    </alternativeName>
    <alternativeName>
        <fullName evidence="10">tRNA methyltransferase 5 homolog</fullName>
    </alternativeName>
</protein>
<comment type="caution">
    <text evidence="12">The sequence shown here is derived from an EMBL/GenBank/DDBJ whole genome shotgun (WGS) entry which is preliminary data.</text>
</comment>
<feature type="binding site" evidence="10">
    <location>
        <begin position="389"/>
        <end position="390"/>
    </location>
    <ligand>
        <name>S-adenosyl-L-methionine</name>
        <dbReference type="ChEBI" id="CHEBI:59789"/>
    </ligand>
</feature>
<dbReference type="InterPro" id="IPR056744">
    <property type="entry name" value="TRM5/TYW2-like_N"/>
</dbReference>
<dbReference type="Gene3D" id="3.40.50.150">
    <property type="entry name" value="Vaccinia Virus protein VP39"/>
    <property type="match status" value="1"/>
</dbReference>
<dbReference type="SUPFAM" id="SSF53335">
    <property type="entry name" value="S-adenosyl-L-methionine-dependent methyltransferases"/>
    <property type="match status" value="1"/>
</dbReference>
<dbReference type="InterPro" id="IPR025792">
    <property type="entry name" value="tRNA_Gua_MeTrfase_euk"/>
</dbReference>
<keyword evidence="6 10" id="KW-0819">tRNA processing</keyword>
<dbReference type="Gene3D" id="3.30.300.110">
    <property type="entry name" value="Met-10+ protein-like domains"/>
    <property type="match status" value="1"/>
</dbReference>
<keyword evidence="4 10" id="KW-0808">Transferase</keyword>
<evidence type="ECO:0000313" key="13">
    <source>
        <dbReference type="Proteomes" id="UP001176940"/>
    </source>
</evidence>
<evidence type="ECO:0000256" key="10">
    <source>
        <dbReference type="HAMAP-Rule" id="MF_03152"/>
    </source>
</evidence>
<evidence type="ECO:0000313" key="12">
    <source>
        <dbReference type="EMBL" id="CAJ0957067.1"/>
    </source>
</evidence>
<accession>A0ABN9M393</accession>
<gene>
    <name evidence="10" type="primary">TRMT5</name>
    <name evidence="10" type="synonym">TRM5</name>
    <name evidence="12" type="ORF">RIMI_LOCUS15812832</name>
</gene>